<evidence type="ECO:0000256" key="7">
    <source>
        <dbReference type="SAM" id="MobiDB-lite"/>
    </source>
</evidence>
<dbReference type="SUPFAM" id="SSF103473">
    <property type="entry name" value="MFS general substrate transporter"/>
    <property type="match status" value="1"/>
</dbReference>
<feature type="transmembrane region" description="Helical" evidence="8">
    <location>
        <begin position="320"/>
        <end position="340"/>
    </location>
</feature>
<feature type="transmembrane region" description="Helical" evidence="8">
    <location>
        <begin position="377"/>
        <end position="401"/>
    </location>
</feature>
<evidence type="ECO:0000313" key="10">
    <source>
        <dbReference type="EMBL" id="ROV87345.1"/>
    </source>
</evidence>
<feature type="transmembrane region" description="Helical" evidence="8">
    <location>
        <begin position="413"/>
        <end position="436"/>
    </location>
</feature>
<dbReference type="PANTHER" id="PTHR23508:SF10">
    <property type="entry name" value="CARBOXYLIC ACID TRANSPORTER PROTEIN HOMOLOG"/>
    <property type="match status" value="1"/>
</dbReference>
<feature type="transmembrane region" description="Helical" evidence="8">
    <location>
        <begin position="193"/>
        <end position="218"/>
    </location>
</feature>
<keyword evidence="3" id="KW-0813">Transport</keyword>
<feature type="transmembrane region" description="Helical" evidence="8">
    <location>
        <begin position="448"/>
        <end position="468"/>
    </location>
</feature>
<evidence type="ECO:0000256" key="5">
    <source>
        <dbReference type="ARBA" id="ARBA00022989"/>
    </source>
</evidence>
<dbReference type="Gene3D" id="1.20.1250.20">
    <property type="entry name" value="MFS general substrate transporter like domains"/>
    <property type="match status" value="1"/>
</dbReference>
<feature type="transmembrane region" description="Helical" evidence="8">
    <location>
        <begin position="98"/>
        <end position="117"/>
    </location>
</feature>
<evidence type="ECO:0000256" key="4">
    <source>
        <dbReference type="ARBA" id="ARBA00022692"/>
    </source>
</evidence>
<feature type="domain" description="Major facilitator superfamily (MFS) profile" evidence="9">
    <location>
        <begin position="57"/>
        <end position="472"/>
    </location>
</feature>
<organism evidence="10 11">
    <name type="scientific">Cytospora schulzeri</name>
    <dbReference type="NCBI Taxonomy" id="448051"/>
    <lineage>
        <taxon>Eukaryota</taxon>
        <taxon>Fungi</taxon>
        <taxon>Dikarya</taxon>
        <taxon>Ascomycota</taxon>
        <taxon>Pezizomycotina</taxon>
        <taxon>Sordariomycetes</taxon>
        <taxon>Sordariomycetidae</taxon>
        <taxon>Diaporthales</taxon>
        <taxon>Cytosporaceae</taxon>
        <taxon>Cytospora</taxon>
    </lineage>
</organism>
<dbReference type="PROSITE" id="PS50850">
    <property type="entry name" value="MFS"/>
    <property type="match status" value="1"/>
</dbReference>
<feature type="region of interest" description="Disordered" evidence="7">
    <location>
        <begin position="494"/>
        <end position="513"/>
    </location>
</feature>
<evidence type="ECO:0000256" key="3">
    <source>
        <dbReference type="ARBA" id="ARBA00022448"/>
    </source>
</evidence>
<evidence type="ECO:0000256" key="1">
    <source>
        <dbReference type="ARBA" id="ARBA00004141"/>
    </source>
</evidence>
<reference evidence="10 11" key="1">
    <citation type="submission" date="2015-09" db="EMBL/GenBank/DDBJ databases">
        <title>Host preference determinants of Valsa canker pathogens revealed by comparative genomics.</title>
        <authorList>
            <person name="Yin Z."/>
            <person name="Huang L."/>
        </authorList>
    </citation>
    <scope>NUCLEOTIDE SEQUENCE [LARGE SCALE GENOMIC DNA]</scope>
    <source>
        <strain evidence="10 11">03-1</strain>
    </source>
</reference>
<dbReference type="InterPro" id="IPR036259">
    <property type="entry name" value="MFS_trans_sf"/>
</dbReference>
<comment type="caution">
    <text evidence="10">The sequence shown here is derived from an EMBL/GenBank/DDBJ whole genome shotgun (WGS) entry which is preliminary data.</text>
</comment>
<keyword evidence="6 8" id="KW-0472">Membrane</keyword>
<dbReference type="STRING" id="356882.A0A423V938"/>
<comment type="subcellular location">
    <subcellularLocation>
        <location evidence="1">Membrane</location>
        <topology evidence="1">Multi-pass membrane protein</topology>
    </subcellularLocation>
</comment>
<dbReference type="InterPro" id="IPR005829">
    <property type="entry name" value="Sugar_transporter_CS"/>
</dbReference>
<comment type="similarity">
    <text evidence="2">Belongs to the major facilitator superfamily. Sugar transporter (TC 2.A.1.1) family.</text>
</comment>
<dbReference type="FunFam" id="1.20.1250.20:FF:000140">
    <property type="entry name" value="Putative MFS phospholipid transporter"/>
    <property type="match status" value="1"/>
</dbReference>
<proteinExistence type="inferred from homology"/>
<evidence type="ECO:0000256" key="6">
    <source>
        <dbReference type="ARBA" id="ARBA00023136"/>
    </source>
</evidence>
<feature type="transmembrane region" description="Helical" evidence="8">
    <location>
        <begin position="151"/>
        <end position="172"/>
    </location>
</feature>
<evidence type="ECO:0000313" key="11">
    <source>
        <dbReference type="Proteomes" id="UP000283895"/>
    </source>
</evidence>
<keyword evidence="4 8" id="KW-0812">Transmembrane</keyword>
<keyword evidence="11" id="KW-1185">Reference proteome</keyword>
<feature type="transmembrane region" description="Helical" evidence="8">
    <location>
        <begin position="54"/>
        <end position="78"/>
    </location>
</feature>
<name>A0A423V938_9PEZI</name>
<gene>
    <name evidence="10" type="ORF">VMCG_10700</name>
</gene>
<dbReference type="InterPro" id="IPR020846">
    <property type="entry name" value="MFS_dom"/>
</dbReference>
<dbReference type="PANTHER" id="PTHR23508">
    <property type="entry name" value="CARBOXYLIC ACID TRANSPORTER PROTEIN HOMOLOG"/>
    <property type="match status" value="1"/>
</dbReference>
<dbReference type="OrthoDB" id="2153661at2759"/>
<evidence type="ECO:0000259" key="9">
    <source>
        <dbReference type="PROSITE" id="PS50850"/>
    </source>
</evidence>
<dbReference type="Proteomes" id="UP000283895">
    <property type="component" value="Unassembled WGS sequence"/>
</dbReference>
<protein>
    <recommendedName>
        <fullName evidence="9">Major facilitator superfamily (MFS) profile domain-containing protein</fullName>
    </recommendedName>
</protein>
<dbReference type="AlphaFoldDB" id="A0A423V938"/>
<feature type="transmembrane region" description="Helical" evidence="8">
    <location>
        <begin position="282"/>
        <end position="308"/>
    </location>
</feature>
<dbReference type="InterPro" id="IPR005828">
    <property type="entry name" value="MFS_sugar_transport-like"/>
</dbReference>
<evidence type="ECO:0000256" key="8">
    <source>
        <dbReference type="SAM" id="Phobius"/>
    </source>
</evidence>
<sequence length="513" mass="55335">MAVSINDGIEPTAPAMDDRLEIQEKKTMADPTITDGDIEVGTSEEKTYYSKLSVWLMVLFSGLAIGSDGYNAAVIGNVELLLAVLYPEALTSSITSRLSNAFLIGMIIGMLFFGVIVDQLGRKTGAVATTTFLVLGIVLSAAASGTSPQGMFWMLIIARGIAGVGAGGEYPVSGAGAAEATDENSSYRKHRGFMFAMLADLSASLGYVWGGLVPLLLLLCVGQREDKYDIVWRTSFALGLIPPLVIFWFRLRMAVSTAYRKSALRKQRTPYLLALKRYYRPLIGCASTWFLYNWISIPFGIFSSTIISRVNAGDSLIKNFGWGTVINCFYIPGPFIGGYLSDKIGRRKTMALGFGLQAILGFILGGAMFPIQNIFPLFVVLYGIFLTLGEVGPGSTVVLTASECFPTSIRGQMMGFVSAWSKAGAAIGTQVFTAILNSYVDTGKGDQVVFLIGSAFAVLGALVALFVIPEVSRNLEDDDDDWKKYLTENGWEGSWGDNVTKDPTGVVLDQRGS</sequence>
<accession>A0A423V938</accession>
<feature type="transmembrane region" description="Helical" evidence="8">
    <location>
        <begin position="124"/>
        <end position="145"/>
    </location>
</feature>
<dbReference type="Pfam" id="PF00083">
    <property type="entry name" value="Sugar_tr"/>
    <property type="match status" value="2"/>
</dbReference>
<feature type="transmembrane region" description="Helical" evidence="8">
    <location>
        <begin position="352"/>
        <end position="371"/>
    </location>
</feature>
<dbReference type="PROSITE" id="PS00216">
    <property type="entry name" value="SUGAR_TRANSPORT_1"/>
    <property type="match status" value="1"/>
</dbReference>
<evidence type="ECO:0000256" key="2">
    <source>
        <dbReference type="ARBA" id="ARBA00010992"/>
    </source>
</evidence>
<feature type="transmembrane region" description="Helical" evidence="8">
    <location>
        <begin position="230"/>
        <end position="251"/>
    </location>
</feature>
<dbReference type="GO" id="GO:0046943">
    <property type="term" value="F:carboxylic acid transmembrane transporter activity"/>
    <property type="evidence" value="ECO:0007669"/>
    <property type="project" value="TreeGrafter"/>
</dbReference>
<dbReference type="GO" id="GO:0005886">
    <property type="term" value="C:plasma membrane"/>
    <property type="evidence" value="ECO:0007669"/>
    <property type="project" value="TreeGrafter"/>
</dbReference>
<dbReference type="EMBL" id="LKEA01000098">
    <property type="protein sequence ID" value="ROV87345.1"/>
    <property type="molecule type" value="Genomic_DNA"/>
</dbReference>
<keyword evidence="5 8" id="KW-1133">Transmembrane helix</keyword>